<evidence type="ECO:0000256" key="2">
    <source>
        <dbReference type="SAM" id="SignalP"/>
    </source>
</evidence>
<evidence type="ECO:0000313" key="3">
    <source>
        <dbReference type="EMBL" id="JAG91904.1"/>
    </source>
</evidence>
<dbReference type="EMBL" id="GBZX01000836">
    <property type="protein sequence ID" value="JAG91904.1"/>
    <property type="molecule type" value="mRNA"/>
</dbReference>
<sequence>MKTFLACSLLVAALFTCGGAETSVRTTTAIFNGTHHVGGSSTGGLQGDEGETPEAGLRSPLPGESGGHNPGPITGASDPRRLPGERGGENPGPLVGGSKPKSLPGESGERYIRQRR</sequence>
<proteinExistence type="evidence at transcript level"/>
<organism evidence="3">
    <name type="scientific">Amblyomma americanum</name>
    <name type="common">Lone star tick</name>
    <dbReference type="NCBI Taxonomy" id="6943"/>
    <lineage>
        <taxon>Eukaryota</taxon>
        <taxon>Metazoa</taxon>
        <taxon>Ecdysozoa</taxon>
        <taxon>Arthropoda</taxon>
        <taxon>Chelicerata</taxon>
        <taxon>Arachnida</taxon>
        <taxon>Acari</taxon>
        <taxon>Parasitiformes</taxon>
        <taxon>Ixodida</taxon>
        <taxon>Ixodoidea</taxon>
        <taxon>Ixodidae</taxon>
        <taxon>Amblyomminae</taxon>
        <taxon>Amblyomma</taxon>
    </lineage>
</organism>
<keyword evidence="2" id="KW-0732">Signal</keyword>
<feature type="region of interest" description="Disordered" evidence="1">
    <location>
        <begin position="32"/>
        <end position="116"/>
    </location>
</feature>
<name>A0A0C9S3Y7_AMBAM</name>
<evidence type="ECO:0000256" key="1">
    <source>
        <dbReference type="SAM" id="MobiDB-lite"/>
    </source>
</evidence>
<feature type="compositionally biased region" description="Basic and acidic residues" evidence="1">
    <location>
        <begin position="107"/>
        <end position="116"/>
    </location>
</feature>
<accession>A0A0C9S3Y7</accession>
<feature type="chain" id="PRO_5002212759" evidence="2">
    <location>
        <begin position="21"/>
        <end position="116"/>
    </location>
</feature>
<protein>
    <submittedName>
        <fullName evidence="3">Putative secreted protein</fullName>
    </submittedName>
</protein>
<reference evidence="3" key="1">
    <citation type="journal article" date="2015" name="PLoS ONE">
        <title>An Insight into the Sialome of the Lone Star Tick, Amblyomma americanum, with a Glimpse on Its Time Dependent Gene Expression.</title>
        <authorList>
            <person name="Karim S."/>
            <person name="Ribeiro J.M."/>
        </authorList>
    </citation>
    <scope>NUCLEOTIDE SEQUENCE</scope>
    <source>
        <tissue evidence="3">Salivary gland</tissue>
    </source>
</reference>
<dbReference type="AlphaFoldDB" id="A0A0C9S3Y7"/>
<feature type="compositionally biased region" description="Basic and acidic residues" evidence="1">
    <location>
        <begin position="78"/>
        <end position="88"/>
    </location>
</feature>
<feature type="signal peptide" evidence="2">
    <location>
        <begin position="1"/>
        <end position="20"/>
    </location>
</feature>